<comment type="caution">
    <text evidence="2">The sequence shown here is derived from an EMBL/GenBank/DDBJ whole genome shotgun (WGS) entry which is preliminary data.</text>
</comment>
<evidence type="ECO:0000313" key="3">
    <source>
        <dbReference type="Proteomes" id="UP001176517"/>
    </source>
</evidence>
<sequence length="210" mass="21545">MNGVRAFVRAQDGNISDIHAALALVRAVAFSHRSSGQDVDGDSAGEGSGSGGGSSSGGGGAAGKASSGASILRDFTFAKGSEHKRYLGYGAFSFSSPEELTSAVRRQSSTSSSSARNRFFKPDPLRLPPSSSGARSPSSAVHMVGLEDVAPLIGLPSGIGGLSGEDSSSEVAAAEGEARRLSAGEWLDYKIERRTSEPIPRMQPADEPSQ</sequence>
<dbReference type="EMBL" id="JAPDMZ010000228">
    <property type="protein sequence ID" value="KAK0545516.1"/>
    <property type="molecule type" value="Genomic_DNA"/>
</dbReference>
<feature type="compositionally biased region" description="Low complexity" evidence="1">
    <location>
        <begin position="128"/>
        <end position="139"/>
    </location>
</feature>
<evidence type="ECO:0000256" key="1">
    <source>
        <dbReference type="SAM" id="MobiDB-lite"/>
    </source>
</evidence>
<feature type="compositionally biased region" description="Low complexity" evidence="1">
    <location>
        <begin position="103"/>
        <end position="117"/>
    </location>
</feature>
<organism evidence="2 3">
    <name type="scientific">Tilletia horrida</name>
    <dbReference type="NCBI Taxonomy" id="155126"/>
    <lineage>
        <taxon>Eukaryota</taxon>
        <taxon>Fungi</taxon>
        <taxon>Dikarya</taxon>
        <taxon>Basidiomycota</taxon>
        <taxon>Ustilaginomycotina</taxon>
        <taxon>Exobasidiomycetes</taxon>
        <taxon>Tilletiales</taxon>
        <taxon>Tilletiaceae</taxon>
        <taxon>Tilletia</taxon>
    </lineage>
</organism>
<keyword evidence="3" id="KW-1185">Reference proteome</keyword>
<dbReference type="AlphaFoldDB" id="A0AAN6GN60"/>
<accession>A0AAN6GN60</accession>
<feature type="region of interest" description="Disordered" evidence="1">
    <location>
        <begin position="35"/>
        <end position="66"/>
    </location>
</feature>
<feature type="region of interest" description="Disordered" evidence="1">
    <location>
        <begin position="155"/>
        <end position="177"/>
    </location>
</feature>
<feature type="compositionally biased region" description="Gly residues" evidence="1">
    <location>
        <begin position="44"/>
        <end position="62"/>
    </location>
</feature>
<reference evidence="2" key="1">
    <citation type="journal article" date="2023" name="PhytoFront">
        <title>Draft Genome Resources of Seven Strains of Tilletia horrida, Causal Agent of Kernel Smut of Rice.</title>
        <authorList>
            <person name="Khanal S."/>
            <person name="Antony Babu S."/>
            <person name="Zhou X.G."/>
        </authorList>
    </citation>
    <scope>NUCLEOTIDE SEQUENCE</scope>
    <source>
        <strain evidence="2">TX6</strain>
    </source>
</reference>
<dbReference type="Proteomes" id="UP001176517">
    <property type="component" value="Unassembled WGS sequence"/>
</dbReference>
<proteinExistence type="predicted"/>
<name>A0AAN6GN60_9BASI</name>
<feature type="compositionally biased region" description="Low complexity" evidence="1">
    <location>
        <begin position="164"/>
        <end position="175"/>
    </location>
</feature>
<gene>
    <name evidence="2" type="ORF">OC846_005637</name>
</gene>
<feature type="region of interest" description="Disordered" evidence="1">
    <location>
        <begin position="103"/>
        <end position="139"/>
    </location>
</feature>
<evidence type="ECO:0000313" key="2">
    <source>
        <dbReference type="EMBL" id="KAK0545516.1"/>
    </source>
</evidence>
<protein>
    <submittedName>
        <fullName evidence="2">Uncharacterized protein</fullName>
    </submittedName>
</protein>